<dbReference type="STRING" id="200378.SAMN05216553_107432"/>
<dbReference type="Proteomes" id="UP000199623">
    <property type="component" value="Unassembled WGS sequence"/>
</dbReference>
<dbReference type="EMBL" id="FNCC01000007">
    <property type="protein sequence ID" value="SDG37967.1"/>
    <property type="molecule type" value="Genomic_DNA"/>
</dbReference>
<reference evidence="2" key="1">
    <citation type="submission" date="2016-10" db="EMBL/GenBank/DDBJ databases">
        <authorList>
            <person name="Varghese N."/>
            <person name="Submissions S."/>
        </authorList>
    </citation>
    <scope>NUCLEOTIDE SEQUENCE [LARGE SCALE GENOMIC DNA]</scope>
    <source>
        <strain evidence="2">CGMCC 4.3506</strain>
    </source>
</reference>
<name>A0A1G7TRV9_9PSEU</name>
<evidence type="ECO:0000313" key="1">
    <source>
        <dbReference type="EMBL" id="SDG37967.1"/>
    </source>
</evidence>
<dbReference type="OrthoDB" id="3691937at2"/>
<keyword evidence="2" id="KW-1185">Reference proteome</keyword>
<accession>A0A1G7TRV9</accession>
<sequence>MADLQALGEQWQKAYQRFTAADEANRYASADDPDAAARIAPAYREVAWCWRRLAGHAETPWWAKAAALHAAEMFDHQAETRERLLSRNSDAYGETGAGRLT</sequence>
<protein>
    <submittedName>
        <fullName evidence="1">Uncharacterized protein</fullName>
    </submittedName>
</protein>
<dbReference type="AlphaFoldDB" id="A0A1G7TRV9"/>
<evidence type="ECO:0000313" key="2">
    <source>
        <dbReference type="Proteomes" id="UP000199623"/>
    </source>
</evidence>
<organism evidence="1 2">
    <name type="scientific">Lentzea fradiae</name>
    <dbReference type="NCBI Taxonomy" id="200378"/>
    <lineage>
        <taxon>Bacteria</taxon>
        <taxon>Bacillati</taxon>
        <taxon>Actinomycetota</taxon>
        <taxon>Actinomycetes</taxon>
        <taxon>Pseudonocardiales</taxon>
        <taxon>Pseudonocardiaceae</taxon>
        <taxon>Lentzea</taxon>
    </lineage>
</organism>
<gene>
    <name evidence="1" type="ORF">SAMN05216553_107432</name>
</gene>
<proteinExistence type="predicted"/>
<dbReference type="RefSeq" id="WP_090051139.1">
    <property type="nucleotide sequence ID" value="NZ_FNCC01000007.1"/>
</dbReference>